<dbReference type="EMBL" id="SHMQ01000024">
    <property type="protein sequence ID" value="RZV38096.1"/>
    <property type="molecule type" value="Genomic_DNA"/>
</dbReference>
<accession>A0A520XAB1</accession>
<dbReference type="AlphaFoldDB" id="A0A520XAB1"/>
<dbReference type="Proteomes" id="UP000322454">
    <property type="component" value="Unassembled WGS sequence"/>
</dbReference>
<reference evidence="1 2" key="1">
    <citation type="submission" date="2019-01" db="EMBL/GenBank/DDBJ databases">
        <title>Insights into ecological role of a new deltaproteobacterial order Candidatus Sinidesulfobacterales (Sva0485) by metagenomics and metatranscriptomics.</title>
        <authorList>
            <person name="Tan S."/>
            <person name="Liu J."/>
            <person name="Fang Y."/>
            <person name="Hedlund B."/>
            <person name="Lian Z.-H."/>
            <person name="Huang L.-Y."/>
            <person name="Li J.-T."/>
            <person name="Huang L.-N."/>
            <person name="Li W.-J."/>
            <person name="Jiang H.-C."/>
            <person name="Dong H.-L."/>
            <person name="Shu W.-S."/>
        </authorList>
    </citation>
    <scope>NUCLEOTIDE SEQUENCE [LARGE SCALE GENOMIC DNA]</scope>
    <source>
        <strain evidence="1">AP4</strain>
    </source>
</reference>
<evidence type="ECO:0000313" key="1">
    <source>
        <dbReference type="EMBL" id="RZV38096.1"/>
    </source>
</evidence>
<protein>
    <submittedName>
        <fullName evidence="1">Uncharacterized protein</fullName>
    </submittedName>
</protein>
<organism evidence="1 2">
    <name type="scientific">Candidatus Acidulodesulfobacterium acidiphilum</name>
    <dbReference type="NCBI Taxonomy" id="2597224"/>
    <lineage>
        <taxon>Bacteria</taxon>
        <taxon>Deltaproteobacteria</taxon>
        <taxon>Candidatus Acidulodesulfobacterales</taxon>
        <taxon>Candidatus Acidulodesulfobacterium</taxon>
    </lineage>
</organism>
<name>A0A520XAB1_9DELT</name>
<sequence>MKLYIDGHLNDSVFSAGSMYDILYGGSIKSYIPEGKVIKSIAINGTQYDDLMLDADKSKAFKLGDADEIKITTMNQLELLNGSLNAAIKFLNEFKAGVVKTTDEIRWGNSNAGFKNFSAYLSGLTMFIQIMEKISQFLKIDYNNLVYDGKSVQSYFNDLEKILASVLSTQVKQDYVLLADIVEFELKPNIDIWSNILKDMKTKINGVSNAEGK</sequence>
<evidence type="ECO:0000313" key="2">
    <source>
        <dbReference type="Proteomes" id="UP000322454"/>
    </source>
</evidence>
<proteinExistence type="predicted"/>
<comment type="caution">
    <text evidence="1">The sequence shown here is derived from an EMBL/GenBank/DDBJ whole genome shotgun (WGS) entry which is preliminary data.</text>
</comment>
<gene>
    <name evidence="1" type="ORF">EVJ48_07635</name>
</gene>